<dbReference type="GO" id="GO:0000398">
    <property type="term" value="P:mRNA splicing, via spliceosome"/>
    <property type="evidence" value="ECO:0007669"/>
    <property type="project" value="TreeGrafter"/>
</dbReference>
<name>A0A5N4DYN3_CAMDR</name>
<dbReference type="PANTHER" id="PTHR48026:SF9">
    <property type="entry name" value="RRM DOMAIN-CONTAINING PROTEIN"/>
    <property type="match status" value="1"/>
</dbReference>
<dbReference type="GO" id="GO:0003730">
    <property type="term" value="F:mRNA 3'-UTR binding"/>
    <property type="evidence" value="ECO:0007669"/>
    <property type="project" value="TreeGrafter"/>
</dbReference>
<gene>
    <name evidence="2" type="ORF">Cadr_000008237</name>
</gene>
<comment type="caution">
    <text evidence="2">The sequence shown here is derived from an EMBL/GenBank/DDBJ whole genome shotgun (WGS) entry which is preliminary data.</text>
</comment>
<evidence type="ECO:0000313" key="2">
    <source>
        <dbReference type="EMBL" id="KAB1276185.1"/>
    </source>
</evidence>
<keyword evidence="1" id="KW-0694">RNA-binding</keyword>
<dbReference type="GO" id="GO:0071013">
    <property type="term" value="C:catalytic step 2 spliceosome"/>
    <property type="evidence" value="ECO:0007669"/>
    <property type="project" value="TreeGrafter"/>
</dbReference>
<accession>A0A5N4DYN3</accession>
<evidence type="ECO:0000256" key="1">
    <source>
        <dbReference type="ARBA" id="ARBA00022884"/>
    </source>
</evidence>
<dbReference type="EMBL" id="JWIN03000007">
    <property type="protein sequence ID" value="KAB1276185.1"/>
    <property type="molecule type" value="Genomic_DNA"/>
</dbReference>
<proteinExistence type="predicted"/>
<dbReference type="InterPro" id="IPR035979">
    <property type="entry name" value="RBD_domain_sf"/>
</dbReference>
<reference evidence="2 3" key="1">
    <citation type="journal article" date="2019" name="Mol. Ecol. Resour.">
        <title>Improving Illumina assemblies with Hi-C and long reads: an example with the North African dromedary.</title>
        <authorList>
            <person name="Elbers J.P."/>
            <person name="Rogers M.F."/>
            <person name="Perelman P.L."/>
            <person name="Proskuryakova A.A."/>
            <person name="Serdyukova N.A."/>
            <person name="Johnson W.E."/>
            <person name="Horin P."/>
            <person name="Corander J."/>
            <person name="Murphy D."/>
            <person name="Burger P.A."/>
        </authorList>
    </citation>
    <scope>NUCLEOTIDE SEQUENCE [LARGE SCALE GENOMIC DNA]</scope>
    <source>
        <strain evidence="2">Drom800</strain>
        <tissue evidence="2">Blood</tissue>
    </source>
</reference>
<dbReference type="PANTHER" id="PTHR48026">
    <property type="entry name" value="HOMOLOGOUS TO DROSOPHILA SQD (SQUID) PROTEIN"/>
    <property type="match status" value="1"/>
</dbReference>
<dbReference type="SUPFAM" id="SSF54928">
    <property type="entry name" value="RNA-binding domain, RBD"/>
    <property type="match status" value="1"/>
</dbReference>
<keyword evidence="3" id="KW-1185">Reference proteome</keyword>
<protein>
    <submittedName>
        <fullName evidence="2">Heterogeneous nuclear ribonucleoprotein A1</fullName>
    </submittedName>
</protein>
<dbReference type="Proteomes" id="UP000299084">
    <property type="component" value="Unassembled WGS sequence"/>
</dbReference>
<sequence>MHARPHRWREELWTREGCLKRKSSKTRCSVTYENAFDSSIEEDTEELHVRASEQYRKREMTEIITDYGSDKKRAFAFVTFRDHNSMDKTVIQKYLPYCE</sequence>
<dbReference type="AlphaFoldDB" id="A0A5N4DYN3"/>
<organism evidence="2 3">
    <name type="scientific">Camelus dromedarius</name>
    <name type="common">Dromedary</name>
    <name type="synonym">Arabian camel</name>
    <dbReference type="NCBI Taxonomy" id="9838"/>
    <lineage>
        <taxon>Eukaryota</taxon>
        <taxon>Metazoa</taxon>
        <taxon>Chordata</taxon>
        <taxon>Craniata</taxon>
        <taxon>Vertebrata</taxon>
        <taxon>Euteleostomi</taxon>
        <taxon>Mammalia</taxon>
        <taxon>Eutheria</taxon>
        <taxon>Laurasiatheria</taxon>
        <taxon>Artiodactyla</taxon>
        <taxon>Tylopoda</taxon>
        <taxon>Camelidae</taxon>
        <taxon>Camelus</taxon>
    </lineage>
</organism>
<evidence type="ECO:0000313" key="3">
    <source>
        <dbReference type="Proteomes" id="UP000299084"/>
    </source>
</evidence>
<keyword evidence="2" id="KW-0687">Ribonucleoprotein</keyword>